<evidence type="ECO:0000256" key="1">
    <source>
        <dbReference type="ARBA" id="ARBA00022658"/>
    </source>
</evidence>
<dbReference type="SUPFAM" id="SSF54236">
    <property type="entry name" value="Ubiquitin-like"/>
    <property type="match status" value="1"/>
</dbReference>
<sequence>MLNACCSMFEWQTVNKAELNAVTRILEARKEYEREMKTRGVLTWVADSRSSILPIRRNLSAANTFNVSQHQNKAAAAEQRESTVERNNEAQERADELLVQQVHERQRRLEHRLEPICGTDEIIFRVYCADHTYTTLRTRVDSTAAHIKLHAASKLGLSDKHRDLVLVQVKSNGERLPYDDTERNVATNLSVNGRLFVAPVDHIDALTPLPEQDLYQHRQGKDTHALLQALVADRNDTGLTTGTPMGAASKLDEFSSQDVAYCLTQMAWSLVDNVHEYELLYSVLATRPSSSVAMQALAGSSSSSSLGPGGGGPPVTANLNILLRHFNELQYWVVTEICLCQSVSKRVQILRKFIKIAAHCKELQNLNAFFAIIMGLSNMAVARLNATWERLTSKLKRTFSQFESLIDPSRNHRRYRLFIAKMTPPIIPFMPLLLKDMTFAHDGNKTYLDNGLTNFEKMQMIAQTLRTIRYCKSRPMRLHPSQCKTKTSLRSIEMFFRDLKVIDNQRTLSQLSHSLEHRKP</sequence>
<dbReference type="PROSITE" id="PS50200">
    <property type="entry name" value="RA"/>
    <property type="match status" value="1"/>
</dbReference>
<organism evidence="6 7">
    <name type="scientific">Fragariocoptes setiger</name>
    <dbReference type="NCBI Taxonomy" id="1670756"/>
    <lineage>
        <taxon>Eukaryota</taxon>
        <taxon>Metazoa</taxon>
        <taxon>Ecdysozoa</taxon>
        <taxon>Arthropoda</taxon>
        <taxon>Chelicerata</taxon>
        <taxon>Arachnida</taxon>
        <taxon>Acari</taxon>
        <taxon>Acariformes</taxon>
        <taxon>Trombidiformes</taxon>
        <taxon>Prostigmata</taxon>
        <taxon>Eupodina</taxon>
        <taxon>Eriophyoidea</taxon>
        <taxon>Phytoptidae</taxon>
        <taxon>Fragariocoptes</taxon>
    </lineage>
</organism>
<name>A0ABQ7S6A6_9ACAR</name>
<dbReference type="InterPro" id="IPR001895">
    <property type="entry name" value="RASGEF_cat_dom"/>
</dbReference>
<dbReference type="InterPro" id="IPR023578">
    <property type="entry name" value="Ras_GEF_dom_sf"/>
</dbReference>
<evidence type="ECO:0000259" key="5">
    <source>
        <dbReference type="PROSITE" id="PS50200"/>
    </source>
</evidence>
<dbReference type="Gene3D" id="3.10.20.90">
    <property type="entry name" value="Phosphatidylinositol 3-kinase Catalytic Subunit, Chain A, domain 1"/>
    <property type="match status" value="1"/>
</dbReference>
<comment type="caution">
    <text evidence="6">The sequence shown here is derived from an EMBL/GenBank/DDBJ whole genome shotgun (WGS) entry which is preliminary data.</text>
</comment>
<dbReference type="PANTHER" id="PTHR23113">
    <property type="entry name" value="GUANINE NUCLEOTIDE EXCHANGE FACTOR"/>
    <property type="match status" value="1"/>
</dbReference>
<dbReference type="Proteomes" id="UP000825002">
    <property type="component" value="Unassembled WGS sequence"/>
</dbReference>
<evidence type="ECO:0000256" key="3">
    <source>
        <dbReference type="SAM" id="Coils"/>
    </source>
</evidence>
<dbReference type="SUPFAM" id="SSF48366">
    <property type="entry name" value="Ras GEF"/>
    <property type="match status" value="1"/>
</dbReference>
<keyword evidence="3" id="KW-0175">Coiled coil</keyword>
<reference evidence="6 7" key="1">
    <citation type="submission" date="2020-10" db="EMBL/GenBank/DDBJ databases">
        <authorList>
            <person name="Klimov P.B."/>
            <person name="Dyachkov S.M."/>
            <person name="Chetverikov P.E."/>
        </authorList>
    </citation>
    <scope>NUCLEOTIDE SEQUENCE [LARGE SCALE GENOMIC DNA]</scope>
    <source>
        <strain evidence="6">BMOC 18-1129-001#AD2665</strain>
        <tissue evidence="6">Entire mites</tissue>
    </source>
</reference>
<evidence type="ECO:0000313" key="7">
    <source>
        <dbReference type="Proteomes" id="UP000825002"/>
    </source>
</evidence>
<dbReference type="CDD" id="cd00155">
    <property type="entry name" value="RasGEF"/>
    <property type="match status" value="1"/>
</dbReference>
<gene>
    <name evidence="6" type="primary">Rapgef4</name>
    <name evidence="6" type="ORF">GZH46_02577</name>
</gene>
<evidence type="ECO:0000313" key="6">
    <source>
        <dbReference type="EMBL" id="KAG9508917.1"/>
    </source>
</evidence>
<dbReference type="InterPro" id="IPR008937">
    <property type="entry name" value="Ras-like_GEF"/>
</dbReference>
<evidence type="ECO:0000259" key="4">
    <source>
        <dbReference type="PROSITE" id="PS50009"/>
    </source>
</evidence>
<dbReference type="EMBL" id="JAIFTH010000821">
    <property type="protein sequence ID" value="KAG9508917.1"/>
    <property type="molecule type" value="Genomic_DNA"/>
</dbReference>
<proteinExistence type="predicted"/>
<dbReference type="InterPro" id="IPR029071">
    <property type="entry name" value="Ubiquitin-like_domsf"/>
</dbReference>
<dbReference type="InterPro" id="IPR036964">
    <property type="entry name" value="RASGEF_cat_dom_sf"/>
</dbReference>
<feature type="domain" description="Ras-associating" evidence="5">
    <location>
        <begin position="120"/>
        <end position="202"/>
    </location>
</feature>
<dbReference type="PANTHER" id="PTHR23113:SF327">
    <property type="entry name" value="EXCHANGE PROTEIN DIRECTLY ACTIVATED BY CAMP, ISOFORM E"/>
    <property type="match status" value="1"/>
</dbReference>
<dbReference type="InterPro" id="IPR000159">
    <property type="entry name" value="RA_dom"/>
</dbReference>
<evidence type="ECO:0000256" key="2">
    <source>
        <dbReference type="PROSITE-ProRule" id="PRU00168"/>
    </source>
</evidence>
<dbReference type="Pfam" id="PF00617">
    <property type="entry name" value="RasGEF"/>
    <property type="match status" value="1"/>
</dbReference>
<dbReference type="PROSITE" id="PS50009">
    <property type="entry name" value="RASGEF_CAT"/>
    <property type="match status" value="1"/>
</dbReference>
<feature type="domain" description="Ras-GEF" evidence="4">
    <location>
        <begin position="255"/>
        <end position="518"/>
    </location>
</feature>
<dbReference type="Gene3D" id="1.10.840.10">
    <property type="entry name" value="Ras guanine-nucleotide exchange factors catalytic domain"/>
    <property type="match status" value="1"/>
</dbReference>
<dbReference type="SMART" id="SM00147">
    <property type="entry name" value="RasGEF"/>
    <property type="match status" value="1"/>
</dbReference>
<accession>A0ABQ7S6A6</accession>
<protein>
    <submittedName>
        <fullName evidence="6">Rap guanine nucleotide exchange factor 4</fullName>
    </submittedName>
</protein>
<keyword evidence="1 2" id="KW-0344">Guanine-nucleotide releasing factor</keyword>
<feature type="coiled-coil region" evidence="3">
    <location>
        <begin position="67"/>
        <end position="100"/>
    </location>
</feature>
<keyword evidence="7" id="KW-1185">Reference proteome</keyword>